<feature type="region of interest" description="Disordered" evidence="9">
    <location>
        <begin position="129"/>
        <end position="160"/>
    </location>
</feature>
<dbReference type="PANTHER" id="PTHR34090">
    <property type="entry name" value="39S RIBOSOMAL PROTEIN L52, MITOCHONDRIAL"/>
    <property type="match status" value="1"/>
</dbReference>
<dbReference type="Proteomes" id="UP001652627">
    <property type="component" value="Unplaced"/>
</dbReference>
<keyword evidence="10" id="KW-1185">Reference proteome</keyword>
<dbReference type="RefSeq" id="XP_067173279.1">
    <property type="nucleotide sequence ID" value="XM_067317178.1"/>
</dbReference>
<evidence type="ECO:0000313" key="10">
    <source>
        <dbReference type="Proteomes" id="UP001652627"/>
    </source>
</evidence>
<evidence type="ECO:0000256" key="3">
    <source>
        <dbReference type="ARBA" id="ARBA00022946"/>
    </source>
</evidence>
<evidence type="ECO:0000256" key="2">
    <source>
        <dbReference type="ARBA" id="ARBA00007232"/>
    </source>
</evidence>
<evidence type="ECO:0000256" key="4">
    <source>
        <dbReference type="ARBA" id="ARBA00022980"/>
    </source>
</evidence>
<evidence type="ECO:0000256" key="5">
    <source>
        <dbReference type="ARBA" id="ARBA00023128"/>
    </source>
</evidence>
<keyword evidence="6" id="KW-0687">Ribonucleoprotein</keyword>
<reference evidence="11" key="1">
    <citation type="submission" date="2025-08" db="UniProtKB">
        <authorList>
            <consortium name="RefSeq"/>
        </authorList>
    </citation>
    <scope>IDENTIFICATION</scope>
    <source>
        <tissue evidence="11">Blood</tissue>
    </source>
</reference>
<comment type="similarity">
    <text evidence="2">Belongs to the mitochondrion-specific ribosomal protein mL52 family.</text>
</comment>
<evidence type="ECO:0000256" key="6">
    <source>
        <dbReference type="ARBA" id="ARBA00023274"/>
    </source>
</evidence>
<dbReference type="GeneID" id="136996250"/>
<accession>A0ABM4G7U9</accession>
<dbReference type="PANTHER" id="PTHR34090:SF1">
    <property type="entry name" value="LARGE RIBOSOMAL SUBUNIT PROTEIN ML52"/>
    <property type="match status" value="1"/>
</dbReference>
<keyword evidence="4" id="KW-0689">Ribosomal protein</keyword>
<organism evidence="10 11">
    <name type="scientific">Apteryx mantelli</name>
    <name type="common">North Island brown kiwi</name>
    <dbReference type="NCBI Taxonomy" id="2696672"/>
    <lineage>
        <taxon>Eukaryota</taxon>
        <taxon>Metazoa</taxon>
        <taxon>Chordata</taxon>
        <taxon>Craniata</taxon>
        <taxon>Vertebrata</taxon>
        <taxon>Euteleostomi</taxon>
        <taxon>Archelosauria</taxon>
        <taxon>Archosauria</taxon>
        <taxon>Dinosauria</taxon>
        <taxon>Saurischia</taxon>
        <taxon>Theropoda</taxon>
        <taxon>Coelurosauria</taxon>
        <taxon>Aves</taxon>
        <taxon>Palaeognathae</taxon>
        <taxon>Apterygiformes</taxon>
        <taxon>Apterygidae</taxon>
        <taxon>Apteryx</taxon>
    </lineage>
</organism>
<evidence type="ECO:0000256" key="7">
    <source>
        <dbReference type="ARBA" id="ARBA00035181"/>
    </source>
</evidence>
<comment type="subcellular location">
    <subcellularLocation>
        <location evidence="1">Mitochondrion</location>
    </subcellularLocation>
</comment>
<protein>
    <recommendedName>
        <fullName evidence="7">Large ribosomal subunit protein mL52</fullName>
    </recommendedName>
    <alternativeName>
        <fullName evidence="8">39S ribosomal protein L52, mitochondrial</fullName>
    </alternativeName>
</protein>
<evidence type="ECO:0000256" key="1">
    <source>
        <dbReference type="ARBA" id="ARBA00004173"/>
    </source>
</evidence>
<sequence>MAAPAPLPYGIMAAPASVTSRRRPLPASLRSCFRRAAQLPAEAMAARRIMRIAELRARTQSALPRPHQRMGQWRVEQGFAPSTAGYGPLRDLPDWSFVDGRPAPLWKGQIRRLQENEAFARRAVQLSQSLEAAARPKPPPAAPSTRLRPKGSPAPPSKNQ</sequence>
<dbReference type="InterPro" id="IPR034596">
    <property type="entry name" value="Ribosomal_mL52"/>
</dbReference>
<evidence type="ECO:0000256" key="9">
    <source>
        <dbReference type="SAM" id="MobiDB-lite"/>
    </source>
</evidence>
<proteinExistence type="inferred from homology"/>
<keyword evidence="5" id="KW-0496">Mitochondrion</keyword>
<evidence type="ECO:0000256" key="8">
    <source>
        <dbReference type="ARBA" id="ARBA00035425"/>
    </source>
</evidence>
<dbReference type="Pfam" id="PF18699">
    <property type="entry name" value="MRPL52"/>
    <property type="match status" value="1"/>
</dbReference>
<keyword evidence="3" id="KW-0809">Transit peptide</keyword>
<evidence type="ECO:0000313" key="11">
    <source>
        <dbReference type="RefSeq" id="XP_067173279.1"/>
    </source>
</evidence>
<name>A0ABM4G7U9_9AVES</name>
<gene>
    <name evidence="11" type="primary">LOC136996250</name>
</gene>